<name>A0A1I3NUA0_9RHOB</name>
<dbReference type="InterPro" id="IPR018511">
    <property type="entry name" value="Hemolysin-typ_Ca-bd_CS"/>
</dbReference>
<reference evidence="3 4" key="1">
    <citation type="submission" date="2016-10" db="EMBL/GenBank/DDBJ databases">
        <authorList>
            <person name="de Groot N.N."/>
        </authorList>
    </citation>
    <scope>NUCLEOTIDE SEQUENCE [LARGE SCALE GENOMIC DNA]</scope>
    <source>
        <strain evidence="3 4">CGMCC 1.11030</strain>
    </source>
</reference>
<dbReference type="STRING" id="1114924.SAMN05216258_11477"/>
<dbReference type="InterPro" id="IPR050557">
    <property type="entry name" value="RTX_toxin/Mannuronan_C5-epim"/>
</dbReference>
<dbReference type="InterPro" id="IPR001343">
    <property type="entry name" value="Hemolysn_Ca-bd"/>
</dbReference>
<dbReference type="PANTHER" id="PTHR38340:SF1">
    <property type="entry name" value="S-LAYER PROTEIN"/>
    <property type="match status" value="1"/>
</dbReference>
<keyword evidence="2" id="KW-0964">Secreted</keyword>
<dbReference type="Gene3D" id="2.150.10.10">
    <property type="entry name" value="Serralysin-like metalloprotease, C-terminal"/>
    <property type="match status" value="2"/>
</dbReference>
<accession>A0A1I3NUA0</accession>
<protein>
    <submittedName>
        <fullName evidence="3">Hemolysin-type calcium-binding repeat-containing protein</fullName>
    </submittedName>
</protein>
<gene>
    <name evidence="3" type="ORF">SAMN05216258_11477</name>
</gene>
<dbReference type="Proteomes" id="UP000199377">
    <property type="component" value="Unassembled WGS sequence"/>
</dbReference>
<dbReference type="PROSITE" id="PS00330">
    <property type="entry name" value="HEMOLYSIN_CALCIUM"/>
    <property type="match status" value="1"/>
</dbReference>
<organism evidence="3 4">
    <name type="scientific">Albimonas pacifica</name>
    <dbReference type="NCBI Taxonomy" id="1114924"/>
    <lineage>
        <taxon>Bacteria</taxon>
        <taxon>Pseudomonadati</taxon>
        <taxon>Pseudomonadota</taxon>
        <taxon>Alphaproteobacteria</taxon>
        <taxon>Rhodobacterales</taxon>
        <taxon>Paracoccaceae</taxon>
        <taxon>Albimonas</taxon>
    </lineage>
</organism>
<dbReference type="GO" id="GO:0005509">
    <property type="term" value="F:calcium ion binding"/>
    <property type="evidence" value="ECO:0007669"/>
    <property type="project" value="InterPro"/>
</dbReference>
<proteinExistence type="predicted"/>
<dbReference type="SUPFAM" id="SSF51120">
    <property type="entry name" value="beta-Roll"/>
    <property type="match status" value="2"/>
</dbReference>
<sequence length="561" mass="58835">MVDTASHGSGGSGGTGDLYGDLWVLTRDFDPSDGGGDGAPVLDENGQPIPIGWNPETGELFPIHLVEGTEGDWEVPPALEPYVQEVELERANIIRSPDSVVENALDEALGKIEAGTEIAADPSGRIAVDGVLIDSPRECLALYKLIMTAGGATSWTEAQANASELPAKLQDLLATGWNPTGLLAGVFNKFVPVDIDAVLTAHTLMEVNEVDSSGPTTTVDYYSFLQDGGEAFDYDRKATFGDVWVRWYQDIDGDPSDLEAVTRTLYDLAWGRDRNGDGINDVGSGVDWVDEALALTPDGLGYERVPATSAGVNDWAQSVEDHRAAIYVLHEFVGAEQVEAPGDEDELILGGPTADLLAGWGGDDTIIGYGGDDTLEGGDGDDILKANAGDDTLDGGRGEDVMRGGRGDDVLYRGGGADRMFGGDGNDRMAGGFGADAMDGGDGDDRLVGGRGADRMIGGEGADRFVFMAPDAEVVDVVEDFRARLGDLVHLARIDADASSAEDDAFGFIGYAAFSGDAGELRAVDLGRVQRIEGDVDGDGAADLVVELATGGTAVESWFVL</sequence>
<dbReference type="AlphaFoldDB" id="A0A1I3NUA0"/>
<evidence type="ECO:0000256" key="2">
    <source>
        <dbReference type="ARBA" id="ARBA00022525"/>
    </source>
</evidence>
<dbReference type="EMBL" id="FOQH01000014">
    <property type="protein sequence ID" value="SFJ12821.1"/>
    <property type="molecule type" value="Genomic_DNA"/>
</dbReference>
<dbReference type="Pfam" id="PF00353">
    <property type="entry name" value="HemolysinCabind"/>
    <property type="match status" value="3"/>
</dbReference>
<evidence type="ECO:0000313" key="3">
    <source>
        <dbReference type="EMBL" id="SFJ12821.1"/>
    </source>
</evidence>
<evidence type="ECO:0000313" key="4">
    <source>
        <dbReference type="Proteomes" id="UP000199377"/>
    </source>
</evidence>
<comment type="subcellular location">
    <subcellularLocation>
        <location evidence="1">Secreted</location>
    </subcellularLocation>
</comment>
<evidence type="ECO:0000256" key="1">
    <source>
        <dbReference type="ARBA" id="ARBA00004613"/>
    </source>
</evidence>
<dbReference type="InterPro" id="IPR011049">
    <property type="entry name" value="Serralysin-like_metalloprot_C"/>
</dbReference>
<keyword evidence="4" id="KW-1185">Reference proteome</keyword>
<dbReference type="PRINTS" id="PR00313">
    <property type="entry name" value="CABNDNGRPT"/>
</dbReference>
<dbReference type="GO" id="GO:0005576">
    <property type="term" value="C:extracellular region"/>
    <property type="evidence" value="ECO:0007669"/>
    <property type="project" value="UniProtKB-SubCell"/>
</dbReference>
<dbReference type="PANTHER" id="PTHR38340">
    <property type="entry name" value="S-LAYER PROTEIN"/>
    <property type="match status" value="1"/>
</dbReference>